<sequence length="381" mass="39439">MSERGSAGDGRRDRGGSSSRGSGGGRGGSGGRGSSGRSGSSSSSGGYRGGSGGQGKSGGYRGGSGDSGGSGGYRGGSGGQGKSGGYRAGSGSSGSGRSGGKGSGPRDDGRRDDRGRGKGGPRDDRGRGKGGPRDDRRRDDRRRDDRGRGPREERGSERPRSEAPPIPEGVSGDQLDNGVRRLLSSLSATRADNVAAHLVAAGVLLDEDPDLAYKHARAARELAPRIGVVREAAGETAYAAGRWQDALAELRAAKRMSGGTDHVPLIADSERALGRPDRALKVIAESEDKITDPEVRVEAAIVAAGARRDLGQLDAALAMLQQQPLHHSSPTTWLARLRYAYADALVAAGREDEAIEWFHRTLAADPQHSTDAQARLDSLES</sequence>
<keyword evidence="4" id="KW-1185">Reference proteome</keyword>
<evidence type="ECO:0000313" key="3">
    <source>
        <dbReference type="EMBL" id="PJJ48211.1"/>
    </source>
</evidence>
<dbReference type="PROSITE" id="PS50005">
    <property type="entry name" value="TPR"/>
    <property type="match status" value="1"/>
</dbReference>
<protein>
    <submittedName>
        <fullName evidence="3">Uncharacterized protein</fullName>
    </submittedName>
</protein>
<feature type="region of interest" description="Disordered" evidence="2">
    <location>
        <begin position="1"/>
        <end position="176"/>
    </location>
</feature>
<keyword evidence="1" id="KW-0802">TPR repeat</keyword>
<dbReference type="AlphaFoldDB" id="A0A2M9AR82"/>
<dbReference type="SUPFAM" id="SSF48452">
    <property type="entry name" value="TPR-like"/>
    <property type="match status" value="1"/>
</dbReference>
<dbReference type="InterPro" id="IPR019734">
    <property type="entry name" value="TPR_rpt"/>
</dbReference>
<evidence type="ECO:0000313" key="4">
    <source>
        <dbReference type="Proteomes" id="UP000230842"/>
    </source>
</evidence>
<dbReference type="Gene3D" id="1.25.40.10">
    <property type="entry name" value="Tetratricopeptide repeat domain"/>
    <property type="match status" value="1"/>
</dbReference>
<gene>
    <name evidence="3" type="ORF">CLV56_4088</name>
</gene>
<dbReference type="OrthoDB" id="3215237at2"/>
<dbReference type="RefSeq" id="WP_157805242.1">
    <property type="nucleotide sequence ID" value="NZ_PGEZ01000004.1"/>
</dbReference>
<dbReference type="InterPro" id="IPR011990">
    <property type="entry name" value="TPR-like_helical_dom_sf"/>
</dbReference>
<accession>A0A2M9AR82</accession>
<organism evidence="3 4">
    <name type="scientific">Mumia flava</name>
    <dbReference type="NCBI Taxonomy" id="1348852"/>
    <lineage>
        <taxon>Bacteria</taxon>
        <taxon>Bacillati</taxon>
        <taxon>Actinomycetota</taxon>
        <taxon>Actinomycetes</taxon>
        <taxon>Propionibacteriales</taxon>
        <taxon>Nocardioidaceae</taxon>
        <taxon>Mumia</taxon>
    </lineage>
</organism>
<dbReference type="Proteomes" id="UP000230842">
    <property type="component" value="Unassembled WGS sequence"/>
</dbReference>
<dbReference type="EMBL" id="PGEZ01000004">
    <property type="protein sequence ID" value="PJJ48211.1"/>
    <property type="molecule type" value="Genomic_DNA"/>
</dbReference>
<evidence type="ECO:0000256" key="1">
    <source>
        <dbReference type="PROSITE-ProRule" id="PRU00339"/>
    </source>
</evidence>
<comment type="caution">
    <text evidence="3">The sequence shown here is derived from an EMBL/GenBank/DDBJ whole genome shotgun (WGS) entry which is preliminary data.</text>
</comment>
<evidence type="ECO:0000256" key="2">
    <source>
        <dbReference type="SAM" id="MobiDB-lite"/>
    </source>
</evidence>
<proteinExistence type="predicted"/>
<feature type="compositionally biased region" description="Gly residues" evidence="2">
    <location>
        <begin position="21"/>
        <end position="36"/>
    </location>
</feature>
<feature type="compositionally biased region" description="Gly residues" evidence="2">
    <location>
        <begin position="46"/>
        <end position="103"/>
    </location>
</feature>
<feature type="repeat" description="TPR" evidence="1">
    <location>
        <begin position="335"/>
        <end position="368"/>
    </location>
</feature>
<reference evidence="3 4" key="1">
    <citation type="submission" date="2017-11" db="EMBL/GenBank/DDBJ databases">
        <title>Genomic Encyclopedia of Archaeal and Bacterial Type Strains, Phase II (KMG-II): From Individual Species to Whole Genera.</title>
        <authorList>
            <person name="Goeker M."/>
        </authorList>
    </citation>
    <scope>NUCLEOTIDE SEQUENCE [LARGE SCALE GENOMIC DNA]</scope>
    <source>
        <strain evidence="3 4">DSM 27763</strain>
    </source>
</reference>
<name>A0A2M9AR82_9ACTN</name>
<feature type="compositionally biased region" description="Basic and acidic residues" evidence="2">
    <location>
        <begin position="104"/>
        <end position="161"/>
    </location>
</feature>